<feature type="region of interest" description="Disordered" evidence="1">
    <location>
        <begin position="18"/>
        <end position="65"/>
    </location>
</feature>
<accession>A8SL30</accession>
<dbReference type="AlphaFoldDB" id="A8SL30"/>
<evidence type="ECO:0000313" key="2">
    <source>
        <dbReference type="EMBL" id="EDP24272.1"/>
    </source>
</evidence>
<feature type="compositionally biased region" description="Polar residues" evidence="1">
    <location>
        <begin position="20"/>
        <end position="33"/>
    </location>
</feature>
<reference evidence="2 3" key="2">
    <citation type="submission" date="2007-09" db="EMBL/GenBank/DDBJ databases">
        <authorList>
            <person name="Fulton L."/>
            <person name="Clifton S."/>
            <person name="Fulton B."/>
            <person name="Xu J."/>
            <person name="Minx P."/>
            <person name="Pepin K.H."/>
            <person name="Johnson M."/>
            <person name="Thiruvilangam P."/>
            <person name="Bhonagiri V."/>
            <person name="Nash W.E."/>
            <person name="Mardis E.R."/>
            <person name="Wilson R.K."/>
        </authorList>
    </citation>
    <scope>NUCLEOTIDE SEQUENCE [LARGE SCALE GENOMIC DNA]</scope>
    <source>
        <strain evidence="2 3">ATCC 33270</strain>
    </source>
</reference>
<sequence>MRFLRFANAPVEMTYKEKSSFNGKTSRVNNLQKQKIRKQNVSRHSNLQSDVPNTSSRAKQSVVERSPKAPIKINIHFCIIFYFCK</sequence>
<proteinExistence type="predicted"/>
<evidence type="ECO:0000313" key="3">
    <source>
        <dbReference type="Proteomes" id="UP000003162"/>
    </source>
</evidence>
<name>A8SL30_9FIRM</name>
<organism evidence="2 3">
    <name type="scientific">Parvimonas micra ATCC 33270</name>
    <dbReference type="NCBI Taxonomy" id="411465"/>
    <lineage>
        <taxon>Bacteria</taxon>
        <taxon>Bacillati</taxon>
        <taxon>Bacillota</taxon>
        <taxon>Tissierellia</taxon>
        <taxon>Tissierellales</taxon>
        <taxon>Peptoniphilaceae</taxon>
        <taxon>Parvimonas</taxon>
    </lineage>
</organism>
<gene>
    <name evidence="2" type="ORF">PEPMIC_00854</name>
</gene>
<protein>
    <submittedName>
        <fullName evidence="2">Uncharacterized protein</fullName>
    </submittedName>
</protein>
<evidence type="ECO:0000256" key="1">
    <source>
        <dbReference type="SAM" id="MobiDB-lite"/>
    </source>
</evidence>
<reference evidence="2 3" key="1">
    <citation type="submission" date="2007-09" db="EMBL/GenBank/DDBJ databases">
        <title>Draft genome sequence of Peptostreptococcus micros (ATCC 33270).</title>
        <authorList>
            <person name="Sudarsanam P."/>
            <person name="Ley R."/>
            <person name="Guruge J."/>
            <person name="Turnbaugh P.J."/>
            <person name="Mahowald M."/>
            <person name="Liep D."/>
            <person name="Gordon J."/>
        </authorList>
    </citation>
    <scope>NUCLEOTIDE SEQUENCE [LARGE SCALE GENOMIC DNA]</scope>
    <source>
        <strain evidence="2 3">ATCC 33270</strain>
    </source>
</reference>
<dbReference type="Proteomes" id="UP000003162">
    <property type="component" value="Unassembled WGS sequence"/>
</dbReference>
<dbReference type="HOGENOM" id="CLU_2509686_0_0_9"/>
<comment type="caution">
    <text evidence="2">The sequence shown here is derived from an EMBL/GenBank/DDBJ whole genome shotgun (WGS) entry which is preliminary data.</text>
</comment>
<dbReference type="EMBL" id="ABEE02000016">
    <property type="protein sequence ID" value="EDP24272.1"/>
    <property type="molecule type" value="Genomic_DNA"/>
</dbReference>
<feature type="compositionally biased region" description="Polar residues" evidence="1">
    <location>
        <begin position="42"/>
        <end position="59"/>
    </location>
</feature>